<dbReference type="CDD" id="cd03017">
    <property type="entry name" value="PRX_BCP"/>
    <property type="match status" value="1"/>
</dbReference>
<evidence type="ECO:0000256" key="6">
    <source>
        <dbReference type="ARBA" id="ARBA00023002"/>
    </source>
</evidence>
<dbReference type="KEGG" id="lfp:Y981_02775"/>
<comment type="catalytic activity">
    <reaction evidence="12">
        <text>a hydroperoxide + [thioredoxin]-dithiol = an alcohol + [thioredoxin]-disulfide + H2O</text>
        <dbReference type="Rhea" id="RHEA:62620"/>
        <dbReference type="Rhea" id="RHEA-COMP:10698"/>
        <dbReference type="Rhea" id="RHEA-COMP:10700"/>
        <dbReference type="ChEBI" id="CHEBI:15377"/>
        <dbReference type="ChEBI" id="CHEBI:29950"/>
        <dbReference type="ChEBI" id="CHEBI:30879"/>
        <dbReference type="ChEBI" id="CHEBI:35924"/>
        <dbReference type="ChEBI" id="CHEBI:50058"/>
        <dbReference type="EC" id="1.11.1.24"/>
    </reaction>
</comment>
<evidence type="ECO:0000259" key="14">
    <source>
        <dbReference type="PROSITE" id="PS51352"/>
    </source>
</evidence>
<comment type="similarity">
    <text evidence="10">Belongs to the peroxiredoxin family. BCP/PrxQ subfamily.</text>
</comment>
<accession>A0A059XNK3</accession>
<reference evidence="16" key="1">
    <citation type="submission" date="2014-02" db="EMBL/GenBank/DDBJ databases">
        <title>Complete genome sequence and comparative genomic analysis of the nitrogen-fixing bacterium Leptospirillum ferriphilum YSK.</title>
        <authorList>
            <person name="Guo X."/>
            <person name="Yin H."/>
            <person name="Liang Y."/>
            <person name="Hu Q."/>
            <person name="Ma L."/>
            <person name="Xiao Y."/>
            <person name="Zhang X."/>
            <person name="Qiu G."/>
            <person name="Liu X."/>
        </authorList>
    </citation>
    <scope>NUCLEOTIDE SEQUENCE [LARGE SCALE GENOMIC DNA]</scope>
    <source>
        <strain evidence="16">YSK</strain>
    </source>
</reference>
<keyword evidence="7" id="KW-1015">Disulfide bond</keyword>
<evidence type="ECO:0000256" key="13">
    <source>
        <dbReference type="SAM" id="Phobius"/>
    </source>
</evidence>
<dbReference type="InterPro" id="IPR013766">
    <property type="entry name" value="Thioredoxin_domain"/>
</dbReference>
<dbReference type="InterPro" id="IPR050924">
    <property type="entry name" value="Peroxiredoxin_BCP/PrxQ"/>
</dbReference>
<dbReference type="HOGENOM" id="CLU_042529_14_2_0"/>
<dbReference type="EMBL" id="CP007243">
    <property type="protein sequence ID" value="AIA30114.1"/>
    <property type="molecule type" value="Genomic_DNA"/>
</dbReference>
<evidence type="ECO:0000256" key="2">
    <source>
        <dbReference type="ARBA" id="ARBA00011245"/>
    </source>
</evidence>
<dbReference type="GO" id="GO:0045454">
    <property type="term" value="P:cell redox homeostasis"/>
    <property type="evidence" value="ECO:0007669"/>
    <property type="project" value="TreeGrafter"/>
</dbReference>
<feature type="transmembrane region" description="Helical" evidence="13">
    <location>
        <begin position="51"/>
        <end position="69"/>
    </location>
</feature>
<dbReference type="InterPro" id="IPR000866">
    <property type="entry name" value="AhpC/TSA"/>
</dbReference>
<evidence type="ECO:0000313" key="16">
    <source>
        <dbReference type="Proteomes" id="UP000027059"/>
    </source>
</evidence>
<dbReference type="PROSITE" id="PS51352">
    <property type="entry name" value="THIOREDOXIN_2"/>
    <property type="match status" value="1"/>
</dbReference>
<dbReference type="SUPFAM" id="SSF52833">
    <property type="entry name" value="Thioredoxin-like"/>
    <property type="match status" value="1"/>
</dbReference>
<dbReference type="Gene3D" id="3.40.30.10">
    <property type="entry name" value="Glutaredoxin"/>
    <property type="match status" value="1"/>
</dbReference>
<comment type="subunit">
    <text evidence="2">Monomer.</text>
</comment>
<reference evidence="15 16" key="2">
    <citation type="journal article" date="2015" name="Biomed. Res. Int.">
        <title>Effects of Arsenite Resistance on the Growth and Functional Gene Expression of Leptospirillum ferriphilum and Acidithiobacillus thiooxidans in Pure Culture and Coculture.</title>
        <authorList>
            <person name="Jiang H."/>
            <person name="Liang Y."/>
            <person name="Yin H."/>
            <person name="Xiao Y."/>
            <person name="Guo X."/>
            <person name="Xu Y."/>
            <person name="Hu Q."/>
            <person name="Liu H."/>
            <person name="Liu X."/>
        </authorList>
    </citation>
    <scope>NUCLEOTIDE SEQUENCE [LARGE SCALE GENOMIC DNA]</scope>
    <source>
        <strain evidence="15 16">YSK</strain>
    </source>
</reference>
<evidence type="ECO:0000256" key="12">
    <source>
        <dbReference type="ARBA" id="ARBA00049091"/>
    </source>
</evidence>
<proteinExistence type="inferred from homology"/>
<sequence length="232" mass="25768">MTDRTVRLSLGAPLWDDKTISCISPKHKTRVTVPDGMEGIRMRRLTRFNRTGRVLFFLALVLPVCLVLSEERSPAASPVPETGISAPSFSGTDQNGIVHRLSDYRGKWLVLYFFPKADTPGCTTEACSFRDSLLKLKALGARVVGVSMDDRSDQKHFARKYHLPFPLLADPTGTIARAYGAAGGFLNLDHRYTFLINPSGILVKRYLDVDPDHHARQIRDDLRALGAKEATS</sequence>
<keyword evidence="13" id="KW-0472">Membrane</keyword>
<evidence type="ECO:0000256" key="7">
    <source>
        <dbReference type="ARBA" id="ARBA00023157"/>
    </source>
</evidence>
<name>A0A059XNK3_9BACT</name>
<dbReference type="PANTHER" id="PTHR42801:SF4">
    <property type="entry name" value="AHPC_TSA FAMILY PROTEIN"/>
    <property type="match status" value="1"/>
</dbReference>
<evidence type="ECO:0000256" key="3">
    <source>
        <dbReference type="ARBA" id="ARBA00013017"/>
    </source>
</evidence>
<keyword evidence="4" id="KW-0575">Peroxidase</keyword>
<organism evidence="15 16">
    <name type="scientific">Leptospirillum ferriphilum YSK</name>
    <dbReference type="NCBI Taxonomy" id="1441628"/>
    <lineage>
        <taxon>Bacteria</taxon>
        <taxon>Pseudomonadati</taxon>
        <taxon>Nitrospirota</taxon>
        <taxon>Nitrospiria</taxon>
        <taxon>Nitrospirales</taxon>
        <taxon>Nitrospiraceae</taxon>
        <taxon>Leptospirillum</taxon>
    </lineage>
</organism>
<feature type="domain" description="Thioredoxin" evidence="14">
    <location>
        <begin position="80"/>
        <end position="227"/>
    </location>
</feature>
<gene>
    <name evidence="15" type="ORF">Y981_02775</name>
</gene>
<dbReference type="GO" id="GO:0034599">
    <property type="term" value="P:cellular response to oxidative stress"/>
    <property type="evidence" value="ECO:0007669"/>
    <property type="project" value="TreeGrafter"/>
</dbReference>
<keyword evidence="8" id="KW-0676">Redox-active center</keyword>
<evidence type="ECO:0000256" key="8">
    <source>
        <dbReference type="ARBA" id="ARBA00023284"/>
    </source>
</evidence>
<keyword evidence="16" id="KW-1185">Reference proteome</keyword>
<dbReference type="FunFam" id="3.40.30.10:FF:000007">
    <property type="entry name" value="Thioredoxin-dependent thiol peroxidase"/>
    <property type="match status" value="1"/>
</dbReference>
<keyword evidence="5" id="KW-0049">Antioxidant</keyword>
<dbReference type="EC" id="1.11.1.24" evidence="3"/>
<evidence type="ECO:0000256" key="5">
    <source>
        <dbReference type="ARBA" id="ARBA00022862"/>
    </source>
</evidence>
<evidence type="ECO:0000256" key="1">
    <source>
        <dbReference type="ARBA" id="ARBA00003330"/>
    </source>
</evidence>
<evidence type="ECO:0000313" key="15">
    <source>
        <dbReference type="EMBL" id="AIA30114.1"/>
    </source>
</evidence>
<keyword evidence="13" id="KW-1133">Transmembrane helix</keyword>
<keyword evidence="6" id="KW-0560">Oxidoreductase</keyword>
<comment type="function">
    <text evidence="1">Thiol-specific peroxidase that catalyzes the reduction of hydrogen peroxide and organic hydroperoxides to water and alcohols, respectively. Plays a role in cell protection against oxidative stress by detoxifying peroxides and as sensor of hydrogen peroxide-mediated signaling events.</text>
</comment>
<dbReference type="Proteomes" id="UP000027059">
    <property type="component" value="Chromosome"/>
</dbReference>
<evidence type="ECO:0000256" key="11">
    <source>
        <dbReference type="ARBA" id="ARBA00042639"/>
    </source>
</evidence>
<dbReference type="GO" id="GO:0005737">
    <property type="term" value="C:cytoplasm"/>
    <property type="evidence" value="ECO:0007669"/>
    <property type="project" value="TreeGrafter"/>
</dbReference>
<dbReference type="GO" id="GO:0008379">
    <property type="term" value="F:thioredoxin peroxidase activity"/>
    <property type="evidence" value="ECO:0007669"/>
    <property type="project" value="TreeGrafter"/>
</dbReference>
<evidence type="ECO:0000256" key="10">
    <source>
        <dbReference type="ARBA" id="ARBA00038489"/>
    </source>
</evidence>
<keyword evidence="13" id="KW-0812">Transmembrane</keyword>
<dbReference type="Pfam" id="PF00578">
    <property type="entry name" value="AhpC-TSA"/>
    <property type="match status" value="1"/>
</dbReference>
<evidence type="ECO:0000256" key="4">
    <source>
        <dbReference type="ARBA" id="ARBA00022559"/>
    </source>
</evidence>
<protein>
    <recommendedName>
        <fullName evidence="3">thioredoxin-dependent peroxiredoxin</fullName>
        <ecNumber evidence="3">1.11.1.24</ecNumber>
    </recommendedName>
    <alternativeName>
        <fullName evidence="9">Thioredoxin peroxidase</fullName>
    </alternativeName>
    <alternativeName>
        <fullName evidence="11">Thioredoxin-dependent peroxiredoxin Bcp</fullName>
    </alternativeName>
</protein>
<dbReference type="InterPro" id="IPR036249">
    <property type="entry name" value="Thioredoxin-like_sf"/>
</dbReference>
<dbReference type="PANTHER" id="PTHR42801">
    <property type="entry name" value="THIOREDOXIN-DEPENDENT PEROXIDE REDUCTASE"/>
    <property type="match status" value="1"/>
</dbReference>
<evidence type="ECO:0000256" key="9">
    <source>
        <dbReference type="ARBA" id="ARBA00032824"/>
    </source>
</evidence>
<dbReference type="AlphaFoldDB" id="A0A059XNK3"/>